<feature type="binding site" evidence="7">
    <location>
        <position position="136"/>
    </location>
    <ligand>
        <name>(2S)-2-hydroxy-3-oxobutyl phosphate</name>
        <dbReference type="ChEBI" id="CHEBI:58830"/>
    </ligand>
</feature>
<dbReference type="PANTHER" id="PTHR21058">
    <property type="entry name" value="6,7-DIMETHYL-8-RIBITYLLUMAZINE SYNTHASE DMRL SYNTHASE LUMAZINE SYNTHASE"/>
    <property type="match status" value="1"/>
</dbReference>
<dbReference type="Proteomes" id="UP000032417">
    <property type="component" value="Chromosome 1"/>
</dbReference>
<dbReference type="EMBL" id="LN515532">
    <property type="protein sequence ID" value="CEA15131.1"/>
    <property type="molecule type" value="Genomic_DNA"/>
</dbReference>
<accession>A0A098BY88</accession>
<dbReference type="AlphaFoldDB" id="A0A098BY88"/>
<dbReference type="GO" id="GO:0009231">
    <property type="term" value="P:riboflavin biosynthetic process"/>
    <property type="evidence" value="ECO:0007669"/>
    <property type="project" value="UniProtKB-UniRule"/>
</dbReference>
<comment type="catalytic activity">
    <reaction evidence="6 7">
        <text>(2S)-2-hydroxy-3-oxobutyl phosphate + 5-amino-6-(D-ribitylamino)uracil = 6,7-dimethyl-8-(1-D-ribityl)lumazine + phosphate + 2 H2O + H(+)</text>
        <dbReference type="Rhea" id="RHEA:26152"/>
        <dbReference type="ChEBI" id="CHEBI:15377"/>
        <dbReference type="ChEBI" id="CHEBI:15378"/>
        <dbReference type="ChEBI" id="CHEBI:15934"/>
        <dbReference type="ChEBI" id="CHEBI:43474"/>
        <dbReference type="ChEBI" id="CHEBI:58201"/>
        <dbReference type="ChEBI" id="CHEBI:58830"/>
        <dbReference type="EC" id="2.5.1.78"/>
    </reaction>
</comment>
<dbReference type="InterPro" id="IPR036467">
    <property type="entry name" value="LS/RS_sf"/>
</dbReference>
<dbReference type="UniPathway" id="UPA00275">
    <property type="reaction ID" value="UER00404"/>
</dbReference>
<evidence type="ECO:0000256" key="2">
    <source>
        <dbReference type="ARBA" id="ARBA00007424"/>
    </source>
</evidence>
<keyword evidence="5 7" id="KW-0808">Transferase</keyword>
<evidence type="ECO:0000256" key="1">
    <source>
        <dbReference type="ARBA" id="ARBA00004917"/>
    </source>
</evidence>
<evidence type="ECO:0000256" key="5">
    <source>
        <dbReference type="ARBA" id="ARBA00022679"/>
    </source>
</evidence>
<comment type="function">
    <text evidence="7">Catalyzes the formation of 6,7-dimethyl-8-ribityllumazine by condensation of 5-amino-6-(D-ribitylamino)uracil with 3,4-dihydroxy-2-butanone 4-phosphate. This is the penultimate step in the biosynthesis of riboflavin.</text>
</comment>
<sequence>MATELKNLSSFDHDSIPDGKGKKIGIVVSDWNKNITGSLLKGTYDTLVKFGVDAEDIIIEHVPGSFELTYGAKVLIENTDVDSVIILGCVIQGETPHFTFVCNSVTEGTTELNLKYNVPVVFGLLTTNTLDQAIARSGGRHGNKGDEAAVTALKMIELQQRYK</sequence>
<gene>
    <name evidence="7 8" type="primary">ribH</name>
    <name evidence="8" type="ORF">ING2E5B_0362</name>
</gene>
<dbReference type="OrthoDB" id="9809709at2"/>
<dbReference type="GO" id="GO:0009349">
    <property type="term" value="C:riboflavin synthase complex"/>
    <property type="evidence" value="ECO:0007669"/>
    <property type="project" value="UniProtKB-UniRule"/>
</dbReference>
<reference evidence="8 9" key="1">
    <citation type="submission" date="2014-08" db="EMBL/GenBank/DDBJ databases">
        <authorList>
            <person name="Wibberg D."/>
        </authorList>
    </citation>
    <scope>NUCLEOTIDE SEQUENCE [LARGE SCALE GENOMIC DNA]</scope>
    <source>
        <strain evidence="9">ING2-E5B</strain>
    </source>
</reference>
<dbReference type="EC" id="2.5.1.78" evidence="3 7"/>
<evidence type="ECO:0000256" key="7">
    <source>
        <dbReference type="HAMAP-Rule" id="MF_00178"/>
    </source>
</evidence>
<feature type="binding site" evidence="7">
    <location>
        <begin position="65"/>
        <end position="67"/>
    </location>
    <ligand>
        <name>5-amino-6-(D-ribitylamino)uracil</name>
        <dbReference type="ChEBI" id="CHEBI:15934"/>
    </ligand>
</feature>
<dbReference type="SUPFAM" id="SSF52121">
    <property type="entry name" value="Lumazine synthase"/>
    <property type="match status" value="1"/>
</dbReference>
<dbReference type="Gene3D" id="3.40.50.960">
    <property type="entry name" value="Lumazine/riboflavin synthase"/>
    <property type="match status" value="1"/>
</dbReference>
<feature type="binding site" evidence="7">
    <location>
        <begin position="89"/>
        <end position="91"/>
    </location>
    <ligand>
        <name>5-amino-6-(D-ribitylamino)uracil</name>
        <dbReference type="ChEBI" id="CHEBI:15934"/>
    </ligand>
</feature>
<feature type="active site" description="Proton donor" evidence="7">
    <location>
        <position position="97"/>
    </location>
</feature>
<dbReference type="CDD" id="cd09209">
    <property type="entry name" value="Lumazine_synthase-I"/>
    <property type="match status" value="1"/>
</dbReference>
<feature type="binding site" evidence="7">
    <location>
        <position position="122"/>
    </location>
    <ligand>
        <name>5-amino-6-(D-ribitylamino)uracil</name>
        <dbReference type="ChEBI" id="CHEBI:15934"/>
    </ligand>
</feature>
<feature type="binding site" evidence="7">
    <location>
        <begin position="94"/>
        <end position="95"/>
    </location>
    <ligand>
        <name>(2S)-2-hydroxy-3-oxobutyl phosphate</name>
        <dbReference type="ChEBI" id="CHEBI:58830"/>
    </ligand>
</feature>
<proteinExistence type="inferred from homology"/>
<dbReference type="KEGG" id="pbt:ING2E5B_0362"/>
<dbReference type="HOGENOM" id="CLU_089358_1_2_10"/>
<protein>
    <recommendedName>
        <fullName evidence="3 7">6,7-dimethyl-8-ribityllumazine synthase</fullName>
        <shortName evidence="7">DMRL synthase</shortName>
        <shortName evidence="7">LS</shortName>
        <shortName evidence="7">Lumazine synthase</shortName>
        <ecNumber evidence="3 7">2.5.1.78</ecNumber>
    </recommendedName>
</protein>
<evidence type="ECO:0000256" key="3">
    <source>
        <dbReference type="ARBA" id="ARBA00012664"/>
    </source>
</evidence>
<dbReference type="InterPro" id="IPR034964">
    <property type="entry name" value="LS"/>
</dbReference>
<feature type="binding site" evidence="7">
    <location>
        <position position="31"/>
    </location>
    <ligand>
        <name>5-amino-6-(D-ribitylamino)uracil</name>
        <dbReference type="ChEBI" id="CHEBI:15934"/>
    </ligand>
</feature>
<evidence type="ECO:0000256" key="6">
    <source>
        <dbReference type="ARBA" id="ARBA00048785"/>
    </source>
</evidence>
<keyword evidence="9" id="KW-1185">Reference proteome</keyword>
<dbReference type="HAMAP" id="MF_00178">
    <property type="entry name" value="Lumazine_synth"/>
    <property type="match status" value="1"/>
</dbReference>
<dbReference type="GO" id="GO:0000906">
    <property type="term" value="F:6,7-dimethyl-8-ribityllumazine synthase activity"/>
    <property type="evidence" value="ECO:0007669"/>
    <property type="project" value="UniProtKB-UniRule"/>
</dbReference>
<evidence type="ECO:0000256" key="4">
    <source>
        <dbReference type="ARBA" id="ARBA00022619"/>
    </source>
</evidence>
<keyword evidence="4 7" id="KW-0686">Riboflavin biosynthesis</keyword>
<name>A0A098BY88_9BACT</name>
<evidence type="ECO:0000313" key="9">
    <source>
        <dbReference type="Proteomes" id="UP000032417"/>
    </source>
</evidence>
<organism evidence="8 9">
    <name type="scientific">Fermentimonas caenicola</name>
    <dbReference type="NCBI Taxonomy" id="1562970"/>
    <lineage>
        <taxon>Bacteria</taxon>
        <taxon>Pseudomonadati</taxon>
        <taxon>Bacteroidota</taxon>
        <taxon>Bacteroidia</taxon>
        <taxon>Bacteroidales</taxon>
        <taxon>Dysgonomonadaceae</taxon>
        <taxon>Fermentimonas</taxon>
    </lineage>
</organism>
<dbReference type="InterPro" id="IPR002180">
    <property type="entry name" value="LS/RS"/>
</dbReference>
<dbReference type="STRING" id="1562970.ING2E5B_0362"/>
<dbReference type="PANTHER" id="PTHR21058:SF0">
    <property type="entry name" value="6,7-DIMETHYL-8-RIBITYLLUMAZINE SYNTHASE"/>
    <property type="match status" value="1"/>
</dbReference>
<dbReference type="PATRIC" id="fig|1562970.3.peg.359"/>
<comment type="similarity">
    <text evidence="2 7">Belongs to the DMRL synthase family.</text>
</comment>
<comment type="pathway">
    <text evidence="1 7">Cofactor biosynthesis; riboflavin biosynthesis; riboflavin from 2-hydroxy-3-oxobutyl phosphate and 5-amino-6-(D-ribitylamino)uracil: step 1/2.</text>
</comment>
<evidence type="ECO:0000313" key="8">
    <source>
        <dbReference type="EMBL" id="CEA15131.1"/>
    </source>
</evidence>
<dbReference type="Pfam" id="PF00885">
    <property type="entry name" value="DMRL_synthase"/>
    <property type="match status" value="1"/>
</dbReference>
<dbReference type="GO" id="GO:0005829">
    <property type="term" value="C:cytosol"/>
    <property type="evidence" value="ECO:0007669"/>
    <property type="project" value="TreeGrafter"/>
</dbReference>
<dbReference type="NCBIfam" id="TIGR00114">
    <property type="entry name" value="lumazine-synth"/>
    <property type="match status" value="1"/>
</dbReference>